<sequence length="154" mass="17294">MKKKVFVLLFMLVLSVSLFAANLKAYKVTDGYELSRSKTANMFGDQYSEGYLLYSQGVLLFNLRGNYKIFTATVGPIDEASMEYDFVFDFYVDGILSKTVTIEGGGLPEEVEVDLNYMRQLKVVAYALNSYGSVIYPAGFEDYGHTAVVDLDFK</sequence>
<gene>
    <name evidence="3" type="ORF">IAB12_02710</name>
</gene>
<comment type="caution">
    <text evidence="3">The sequence shown here is derived from an EMBL/GenBank/DDBJ whole genome shotgun (WGS) entry which is preliminary data.</text>
</comment>
<protein>
    <submittedName>
        <fullName evidence="3">NPCBM/NEW2 domain-containing protein</fullName>
    </submittedName>
</protein>
<feature type="signal peptide" evidence="1">
    <location>
        <begin position="1"/>
        <end position="20"/>
    </location>
</feature>
<evidence type="ECO:0000259" key="2">
    <source>
        <dbReference type="Pfam" id="PF08305"/>
    </source>
</evidence>
<dbReference type="Proteomes" id="UP000823936">
    <property type="component" value="Unassembled WGS sequence"/>
</dbReference>
<organism evidence="3 4">
    <name type="scientific">Candidatus Ornithospirochaeta avicola</name>
    <dbReference type="NCBI Taxonomy" id="2840896"/>
    <lineage>
        <taxon>Bacteria</taxon>
        <taxon>Pseudomonadati</taxon>
        <taxon>Spirochaetota</taxon>
        <taxon>Spirochaetia</taxon>
        <taxon>Spirochaetales</taxon>
        <taxon>Spirochaetaceae</taxon>
        <taxon>Spirochaetaceae incertae sedis</taxon>
        <taxon>Candidatus Ornithospirochaeta</taxon>
    </lineage>
</organism>
<evidence type="ECO:0000256" key="1">
    <source>
        <dbReference type="SAM" id="SignalP"/>
    </source>
</evidence>
<name>A0A9D1PT91_9SPIO</name>
<dbReference type="InterPro" id="IPR008979">
    <property type="entry name" value="Galactose-bd-like_sf"/>
</dbReference>
<feature type="domain" description="Glycosyl hydrolase family 98 putative carbohydrate-binding module" evidence="2">
    <location>
        <begin position="41"/>
        <end position="125"/>
    </location>
</feature>
<reference evidence="3" key="2">
    <citation type="submission" date="2021-04" db="EMBL/GenBank/DDBJ databases">
        <authorList>
            <person name="Gilroy R."/>
        </authorList>
    </citation>
    <scope>NUCLEOTIDE SEQUENCE</scope>
    <source>
        <strain evidence="3">Gambia11-129</strain>
    </source>
</reference>
<evidence type="ECO:0000313" key="4">
    <source>
        <dbReference type="Proteomes" id="UP000823936"/>
    </source>
</evidence>
<keyword evidence="1" id="KW-0732">Signal</keyword>
<accession>A0A9D1PT91</accession>
<dbReference type="AlphaFoldDB" id="A0A9D1PT91"/>
<proteinExistence type="predicted"/>
<dbReference type="InterPro" id="IPR038637">
    <property type="entry name" value="NPCBM_sf"/>
</dbReference>
<reference evidence="3" key="1">
    <citation type="journal article" date="2021" name="PeerJ">
        <title>Extensive microbial diversity within the chicken gut microbiome revealed by metagenomics and culture.</title>
        <authorList>
            <person name="Gilroy R."/>
            <person name="Ravi A."/>
            <person name="Getino M."/>
            <person name="Pursley I."/>
            <person name="Horton D.L."/>
            <person name="Alikhan N.F."/>
            <person name="Baker D."/>
            <person name="Gharbi K."/>
            <person name="Hall N."/>
            <person name="Watson M."/>
            <person name="Adriaenssens E.M."/>
            <person name="Foster-Nyarko E."/>
            <person name="Jarju S."/>
            <person name="Secka A."/>
            <person name="Antonio M."/>
            <person name="Oren A."/>
            <person name="Chaudhuri R.R."/>
            <person name="La Ragione R."/>
            <person name="Hildebrand F."/>
            <person name="Pallen M.J."/>
        </authorList>
    </citation>
    <scope>NUCLEOTIDE SEQUENCE</scope>
    <source>
        <strain evidence="3">Gambia11-129</strain>
    </source>
</reference>
<dbReference type="Pfam" id="PF08305">
    <property type="entry name" value="NPCBM"/>
    <property type="match status" value="1"/>
</dbReference>
<dbReference type="SUPFAM" id="SSF49785">
    <property type="entry name" value="Galactose-binding domain-like"/>
    <property type="match status" value="1"/>
</dbReference>
<evidence type="ECO:0000313" key="3">
    <source>
        <dbReference type="EMBL" id="HIV98675.1"/>
    </source>
</evidence>
<feature type="chain" id="PRO_5039401712" evidence="1">
    <location>
        <begin position="21"/>
        <end position="154"/>
    </location>
</feature>
<dbReference type="Gene3D" id="2.60.120.1060">
    <property type="entry name" value="NPCBM/NEW2 domain"/>
    <property type="match status" value="1"/>
</dbReference>
<dbReference type="InterPro" id="IPR013222">
    <property type="entry name" value="Glyco_hyd_98_carb-bd"/>
</dbReference>
<dbReference type="EMBL" id="DXHU01000011">
    <property type="protein sequence ID" value="HIV98675.1"/>
    <property type="molecule type" value="Genomic_DNA"/>
</dbReference>